<sequence length="251" mass="27353">MRRCATSIAAIHVSLTDCQALKNKSVVINRAPVMMAWSFVVSERLGFNREEALSIASVYTEMNAIAKGVSLGIYDKSKQKGIDASPSAQPYVDLMGRRVPLYQTAEGTWRALAAGKPAPPTAAYSYISRSLKQTAPAIIGAMRLLAQSYSNANELNRAAWSLYADFRPEVDGWGKKGSIRCETLLGLRKSGEASSGKAVEALVKYEEPTAILGDGQDKPPESKKHRTTPLDDEDEDALFEHFTAEELEALP</sequence>
<evidence type="ECO:0000313" key="1">
    <source>
        <dbReference type="EMBL" id="KAI0068645.1"/>
    </source>
</evidence>
<evidence type="ECO:0000313" key="2">
    <source>
        <dbReference type="Proteomes" id="UP000814140"/>
    </source>
</evidence>
<organism evidence="1 2">
    <name type="scientific">Artomyces pyxidatus</name>
    <dbReference type="NCBI Taxonomy" id="48021"/>
    <lineage>
        <taxon>Eukaryota</taxon>
        <taxon>Fungi</taxon>
        <taxon>Dikarya</taxon>
        <taxon>Basidiomycota</taxon>
        <taxon>Agaricomycotina</taxon>
        <taxon>Agaricomycetes</taxon>
        <taxon>Russulales</taxon>
        <taxon>Auriscalpiaceae</taxon>
        <taxon>Artomyces</taxon>
    </lineage>
</organism>
<reference evidence="1" key="2">
    <citation type="journal article" date="2022" name="New Phytol.">
        <title>Evolutionary transition to the ectomycorrhizal habit in the genomes of a hyperdiverse lineage of mushroom-forming fungi.</title>
        <authorList>
            <person name="Looney B."/>
            <person name="Miyauchi S."/>
            <person name="Morin E."/>
            <person name="Drula E."/>
            <person name="Courty P.E."/>
            <person name="Kohler A."/>
            <person name="Kuo A."/>
            <person name="LaButti K."/>
            <person name="Pangilinan J."/>
            <person name="Lipzen A."/>
            <person name="Riley R."/>
            <person name="Andreopoulos W."/>
            <person name="He G."/>
            <person name="Johnson J."/>
            <person name="Nolan M."/>
            <person name="Tritt A."/>
            <person name="Barry K.W."/>
            <person name="Grigoriev I.V."/>
            <person name="Nagy L.G."/>
            <person name="Hibbett D."/>
            <person name="Henrissat B."/>
            <person name="Matheny P.B."/>
            <person name="Labbe J."/>
            <person name="Martin F.M."/>
        </authorList>
    </citation>
    <scope>NUCLEOTIDE SEQUENCE</scope>
    <source>
        <strain evidence="1">HHB10654</strain>
    </source>
</reference>
<comment type="caution">
    <text evidence="1">The sequence shown here is derived from an EMBL/GenBank/DDBJ whole genome shotgun (WGS) entry which is preliminary data.</text>
</comment>
<reference evidence="1" key="1">
    <citation type="submission" date="2021-03" db="EMBL/GenBank/DDBJ databases">
        <authorList>
            <consortium name="DOE Joint Genome Institute"/>
            <person name="Ahrendt S."/>
            <person name="Looney B.P."/>
            <person name="Miyauchi S."/>
            <person name="Morin E."/>
            <person name="Drula E."/>
            <person name="Courty P.E."/>
            <person name="Chicoki N."/>
            <person name="Fauchery L."/>
            <person name="Kohler A."/>
            <person name="Kuo A."/>
            <person name="Labutti K."/>
            <person name="Pangilinan J."/>
            <person name="Lipzen A."/>
            <person name="Riley R."/>
            <person name="Andreopoulos W."/>
            <person name="He G."/>
            <person name="Johnson J."/>
            <person name="Barry K.W."/>
            <person name="Grigoriev I.V."/>
            <person name="Nagy L."/>
            <person name="Hibbett D."/>
            <person name="Henrissat B."/>
            <person name="Matheny P.B."/>
            <person name="Labbe J."/>
            <person name="Martin F."/>
        </authorList>
    </citation>
    <scope>NUCLEOTIDE SEQUENCE</scope>
    <source>
        <strain evidence="1">HHB10654</strain>
    </source>
</reference>
<dbReference type="Proteomes" id="UP000814140">
    <property type="component" value="Unassembled WGS sequence"/>
</dbReference>
<proteinExistence type="predicted"/>
<accession>A0ACB8TJT6</accession>
<name>A0ACB8TJT6_9AGAM</name>
<dbReference type="EMBL" id="MU277187">
    <property type="protein sequence ID" value="KAI0068645.1"/>
    <property type="molecule type" value="Genomic_DNA"/>
</dbReference>
<gene>
    <name evidence="1" type="ORF">BV25DRAFT_1817543</name>
</gene>
<keyword evidence="2" id="KW-1185">Reference proteome</keyword>
<protein>
    <submittedName>
        <fullName evidence="1">Uncharacterized protein</fullName>
    </submittedName>
</protein>